<reference evidence="1" key="2">
    <citation type="journal article" date="2008" name="Extremophiles">
        <title>Complete nucleotide sequence of pGS18, a 62.8-kb plasmid from Geobacillus stearothermophilus strain 18.</title>
        <authorList>
            <person name="Stuknyte M."/>
            <person name="Guglielmetti S."/>
            <person name="Mora D."/>
            <person name="Kuisiene N."/>
            <person name="Parini C."/>
            <person name="Citavicius D."/>
        </authorList>
    </citation>
    <scope>NUCLEOTIDE SEQUENCE [LARGE SCALE GENOMIC DNA]</scope>
    <source>
        <strain evidence="1">18</strain>
    </source>
</reference>
<proteinExistence type="predicted"/>
<protein>
    <submittedName>
        <fullName evidence="1">Conserved hypothetical ATP-binding protein</fullName>
    </submittedName>
</protein>
<sequence length="406" mass="47126">MAQVIYKDKLGRMFTFDASKGQKLSDVLYSTKIPRNSVTARKGNKIVTEDIILQEDDIIYLEMNRGYDLVHIMLMETEKHETQNPIYTKPILWFKNGNVHRIEKQFNEESLAHYIETQLANTLITDKMIEENDHIVLGFSGGRDSTAFLVARQKILNKLPNHKITNVTLRGLPDWDDETAFGYTKELSNKFGIEQYVVEPEDIQQEFNLKAPISEVLDELLHGPDAMHVIWIGHHMIRHMLRRAAERLNANKVALALNEEDCLATVLSCYSTGYLTGAMPVRRIGNIDYIYPLWLFPKKELNLYLYSEAEHLTKQGPPSRFNVGPALRHFYYAMTDYMQDIWPGIEHHFYHGFRNLQKLWNDKITFSECKNCGGTLLNQIGYEPPELCDVCQLFEEYGAIDYHKKK</sequence>
<keyword evidence="1" id="KW-0614">Plasmid</keyword>
<geneLocation type="plasmid" evidence="1">
    <name>pGS18</name>
</geneLocation>
<dbReference type="AlphaFoldDB" id="A0A916NZZ4"/>
<reference evidence="1" key="1">
    <citation type="journal article" date="2007" name="Ann. Microbiol.">
        <title>Identification and in silico characterization of putative conjugative transfer genes on Geobacillus stearothermophilus plasmids.</title>
        <authorList>
            <person name="Stuknyte M."/>
            <person name="Guglielmetti S."/>
            <person name="Ricci G."/>
            <person name="Mora D."/>
            <person name="Kuisiene N."/>
            <person name="Parini C."/>
            <person name="Citavicius D."/>
        </authorList>
    </citation>
    <scope>NUCLEOTIDE SEQUENCE [LARGE SCALE GENOMIC DNA]</scope>
    <source>
        <strain evidence="1">18</strain>
        <plasmid evidence="1">pGS18</plasmid>
    </source>
</reference>
<dbReference type="EMBL" id="AM886060">
    <property type="protein sequence ID" value="CAP08236.1"/>
    <property type="molecule type" value="Genomic_DNA"/>
</dbReference>
<dbReference type="InterPro" id="IPR014729">
    <property type="entry name" value="Rossmann-like_a/b/a_fold"/>
</dbReference>
<dbReference type="SUPFAM" id="SSF52402">
    <property type="entry name" value="Adenine nucleotide alpha hydrolases-like"/>
    <property type="match status" value="1"/>
</dbReference>
<organism evidence="1">
    <name type="scientific">Geobacillus stearothermophilus</name>
    <name type="common">Bacillus stearothermophilus</name>
    <dbReference type="NCBI Taxonomy" id="1422"/>
    <lineage>
        <taxon>Bacteria</taxon>
        <taxon>Bacillati</taxon>
        <taxon>Bacillota</taxon>
        <taxon>Bacilli</taxon>
        <taxon>Bacillales</taxon>
        <taxon>Anoxybacillaceae</taxon>
        <taxon>Geobacillus</taxon>
    </lineage>
</organism>
<keyword evidence="1" id="KW-0067">ATP-binding</keyword>
<dbReference type="GO" id="GO:0005524">
    <property type="term" value="F:ATP binding"/>
    <property type="evidence" value="ECO:0007669"/>
    <property type="project" value="UniProtKB-KW"/>
</dbReference>
<keyword evidence="1" id="KW-0547">Nucleotide-binding</keyword>
<name>A0A916NZZ4_GEOSE</name>
<dbReference type="Gene3D" id="3.40.50.620">
    <property type="entry name" value="HUPs"/>
    <property type="match status" value="1"/>
</dbReference>
<dbReference type="RefSeq" id="WP_012301096.1">
    <property type="nucleotide sequence ID" value="NC_010420.1"/>
</dbReference>
<gene>
    <name evidence="1" type="ORF">pGS18_ORF25</name>
</gene>
<evidence type="ECO:0000313" key="1">
    <source>
        <dbReference type="EMBL" id="CAP08236.1"/>
    </source>
</evidence>
<accession>A0A916NZZ4</accession>